<dbReference type="EMBL" id="BK015455">
    <property type="protein sequence ID" value="DAE07760.1"/>
    <property type="molecule type" value="Genomic_DNA"/>
</dbReference>
<evidence type="ECO:0000313" key="1">
    <source>
        <dbReference type="EMBL" id="DAE07760.1"/>
    </source>
</evidence>
<sequence length="291" mass="33263">MGCDTVKQWNATLDGKTRDSHAAIDKEWKELEEPFSNGLMYPGDPKGKAAEVINCRCSLDDVPRWYAQQGGHCFRRDNETGEIIECKNYAEFKEKYLKVSKGLSANGNKKSKGNAPELAKTIDYNNKSAIIKELDAFEKESINLSYERNCTITEDGKVWHLDGSSGFVEAELIETQTGGSSLKGSYSYHNHPKNETYFSFSGNDVGFFLEKGEIYSKASDYKYLYIMKRTEDTLSSSYENIISEFNNIYKIDVYQMAFDGLINIDEDGYHEVMKTLSKKYKFEYERIKKNG</sequence>
<accession>A0A8S5PLY6</accession>
<protein>
    <submittedName>
        <fullName evidence="1">Minor capsid protein</fullName>
    </submittedName>
</protein>
<name>A0A8S5PLY6_9CAUD</name>
<reference evidence="1" key="1">
    <citation type="journal article" date="2021" name="Proc. Natl. Acad. Sci. U.S.A.">
        <title>A Catalog of Tens of Thousands of Viruses from Human Metagenomes Reveals Hidden Associations with Chronic Diseases.</title>
        <authorList>
            <person name="Tisza M.J."/>
            <person name="Buck C.B."/>
        </authorList>
    </citation>
    <scope>NUCLEOTIDE SEQUENCE</scope>
    <source>
        <strain evidence="1">CtWXg38</strain>
    </source>
</reference>
<proteinExistence type="predicted"/>
<organism evidence="1">
    <name type="scientific">Myoviridae sp. ctWXg38</name>
    <dbReference type="NCBI Taxonomy" id="2825119"/>
    <lineage>
        <taxon>Viruses</taxon>
        <taxon>Duplodnaviria</taxon>
        <taxon>Heunggongvirae</taxon>
        <taxon>Uroviricota</taxon>
        <taxon>Caudoviricetes</taxon>
    </lineage>
</organism>